<evidence type="ECO:0000256" key="8">
    <source>
        <dbReference type="ARBA" id="ARBA00048968"/>
    </source>
</evidence>
<evidence type="ECO:0000313" key="12">
    <source>
        <dbReference type="Proteomes" id="UP001138757"/>
    </source>
</evidence>
<evidence type="ECO:0000256" key="3">
    <source>
        <dbReference type="ARBA" id="ARBA00022679"/>
    </source>
</evidence>
<keyword evidence="12" id="KW-1185">Reference proteome</keyword>
<comment type="similarity">
    <text evidence="2 10">Belongs to the purine nucleoside phosphorylase YfiH/LACC1 family.</text>
</comment>
<evidence type="ECO:0000256" key="4">
    <source>
        <dbReference type="ARBA" id="ARBA00022723"/>
    </source>
</evidence>
<dbReference type="RefSeq" id="WP_214624806.1">
    <property type="nucleotide sequence ID" value="NZ_JAHGAW010000011.1"/>
</dbReference>
<dbReference type="InterPro" id="IPR003730">
    <property type="entry name" value="Cu_polyphenol_OxRdtase"/>
</dbReference>
<comment type="catalytic activity">
    <reaction evidence="8">
        <text>adenosine + phosphate = alpha-D-ribose 1-phosphate + adenine</text>
        <dbReference type="Rhea" id="RHEA:27642"/>
        <dbReference type="ChEBI" id="CHEBI:16335"/>
        <dbReference type="ChEBI" id="CHEBI:16708"/>
        <dbReference type="ChEBI" id="CHEBI:43474"/>
        <dbReference type="ChEBI" id="CHEBI:57720"/>
        <dbReference type="EC" id="2.4.2.1"/>
    </reaction>
    <physiologicalReaction direction="left-to-right" evidence="8">
        <dbReference type="Rhea" id="RHEA:27643"/>
    </physiologicalReaction>
</comment>
<comment type="caution">
    <text evidence="11">The sequence shown here is derived from an EMBL/GenBank/DDBJ whole genome shotgun (WGS) entry which is preliminary data.</text>
</comment>
<dbReference type="Proteomes" id="UP001138757">
    <property type="component" value="Unassembled WGS sequence"/>
</dbReference>
<comment type="catalytic activity">
    <reaction evidence="7">
        <text>adenosine + H2O + H(+) = inosine + NH4(+)</text>
        <dbReference type="Rhea" id="RHEA:24408"/>
        <dbReference type="ChEBI" id="CHEBI:15377"/>
        <dbReference type="ChEBI" id="CHEBI:15378"/>
        <dbReference type="ChEBI" id="CHEBI:16335"/>
        <dbReference type="ChEBI" id="CHEBI:17596"/>
        <dbReference type="ChEBI" id="CHEBI:28938"/>
        <dbReference type="EC" id="3.5.4.4"/>
    </reaction>
    <physiologicalReaction direction="left-to-right" evidence="7">
        <dbReference type="Rhea" id="RHEA:24409"/>
    </physiologicalReaction>
</comment>
<evidence type="ECO:0000256" key="5">
    <source>
        <dbReference type="ARBA" id="ARBA00022801"/>
    </source>
</evidence>
<dbReference type="Pfam" id="PF02578">
    <property type="entry name" value="Cu-oxidase_4"/>
    <property type="match status" value="1"/>
</dbReference>
<dbReference type="InterPro" id="IPR038371">
    <property type="entry name" value="Cu_polyphenol_OxRdtase_sf"/>
</dbReference>
<proteinExistence type="inferred from homology"/>
<evidence type="ECO:0000256" key="6">
    <source>
        <dbReference type="ARBA" id="ARBA00022833"/>
    </source>
</evidence>
<dbReference type="EMBL" id="JAHGAW010000011">
    <property type="protein sequence ID" value="MBT2188561.1"/>
    <property type="molecule type" value="Genomic_DNA"/>
</dbReference>
<dbReference type="AlphaFoldDB" id="A0A9X1DEH2"/>
<keyword evidence="3" id="KW-0808">Transferase</keyword>
<reference evidence="11" key="1">
    <citation type="submission" date="2021-05" db="EMBL/GenBank/DDBJ databases">
        <title>Genome of Sphingobium sp. strain.</title>
        <authorList>
            <person name="Fan R."/>
        </authorList>
    </citation>
    <scope>NUCLEOTIDE SEQUENCE</scope>
    <source>
        <strain evidence="11">H33</strain>
    </source>
</reference>
<organism evidence="11 12">
    <name type="scientific">Sphingobium nicotianae</name>
    <dbReference type="NCBI Taxonomy" id="2782607"/>
    <lineage>
        <taxon>Bacteria</taxon>
        <taxon>Pseudomonadati</taxon>
        <taxon>Pseudomonadota</taxon>
        <taxon>Alphaproteobacteria</taxon>
        <taxon>Sphingomonadales</taxon>
        <taxon>Sphingomonadaceae</taxon>
        <taxon>Sphingobium</taxon>
    </lineage>
</organism>
<evidence type="ECO:0000313" key="11">
    <source>
        <dbReference type="EMBL" id="MBT2188561.1"/>
    </source>
</evidence>
<evidence type="ECO:0000256" key="2">
    <source>
        <dbReference type="ARBA" id="ARBA00007353"/>
    </source>
</evidence>
<name>A0A9X1DEH2_9SPHN</name>
<gene>
    <name evidence="11" type="primary">pgeF</name>
    <name evidence="11" type="ORF">KK488_16520</name>
</gene>
<sequence length="254" mass="26571">MSVEVLRAPLLGAVPHGFLGRRGGVSTGIHAGLNVGLGSDDDQAAVLRNRDLARDAVLPGSTLVTAHQVHSPDVVTVSEPIPVDARPRADALVTDRPGLLLGILTADCVPILFADPERGVVGAAHAGWKGALHGVGEATLDAMIALGARRGAIACAIGPCIGRASYEVSEGFERPFLERDGEDARFFSAGRAGHLQFDIAGYVAARLAAAGVGQVAMLDEDTYSQPERFFSYRRSCHLGEPGYGREISLIGLTD</sequence>
<keyword evidence="6" id="KW-0862">Zinc</keyword>
<evidence type="ECO:0000256" key="9">
    <source>
        <dbReference type="ARBA" id="ARBA00049893"/>
    </source>
</evidence>
<dbReference type="PANTHER" id="PTHR30616">
    <property type="entry name" value="UNCHARACTERIZED PROTEIN YFIH"/>
    <property type="match status" value="1"/>
</dbReference>
<dbReference type="InterPro" id="IPR011324">
    <property type="entry name" value="Cytotoxic_necrot_fac-like_cat"/>
</dbReference>
<comment type="catalytic activity">
    <reaction evidence="1">
        <text>inosine + phosphate = alpha-D-ribose 1-phosphate + hypoxanthine</text>
        <dbReference type="Rhea" id="RHEA:27646"/>
        <dbReference type="ChEBI" id="CHEBI:17368"/>
        <dbReference type="ChEBI" id="CHEBI:17596"/>
        <dbReference type="ChEBI" id="CHEBI:43474"/>
        <dbReference type="ChEBI" id="CHEBI:57720"/>
        <dbReference type="EC" id="2.4.2.1"/>
    </reaction>
    <physiologicalReaction direction="left-to-right" evidence="1">
        <dbReference type="Rhea" id="RHEA:27647"/>
    </physiologicalReaction>
</comment>
<evidence type="ECO:0000256" key="10">
    <source>
        <dbReference type="RuleBase" id="RU361274"/>
    </source>
</evidence>
<dbReference type="Gene3D" id="3.60.140.10">
    <property type="entry name" value="CNF1/YfiH-like putative cysteine hydrolases"/>
    <property type="match status" value="1"/>
</dbReference>
<evidence type="ECO:0000256" key="1">
    <source>
        <dbReference type="ARBA" id="ARBA00000553"/>
    </source>
</evidence>
<dbReference type="SUPFAM" id="SSF64438">
    <property type="entry name" value="CNF1/YfiH-like putative cysteine hydrolases"/>
    <property type="match status" value="1"/>
</dbReference>
<keyword evidence="4" id="KW-0479">Metal-binding</keyword>
<dbReference type="GO" id="GO:0005507">
    <property type="term" value="F:copper ion binding"/>
    <property type="evidence" value="ECO:0007669"/>
    <property type="project" value="TreeGrafter"/>
</dbReference>
<dbReference type="NCBIfam" id="TIGR00726">
    <property type="entry name" value="peptidoglycan editing factor PgeF"/>
    <property type="match status" value="1"/>
</dbReference>
<protein>
    <recommendedName>
        <fullName evidence="10">Purine nucleoside phosphorylase</fullName>
    </recommendedName>
</protein>
<dbReference type="PANTHER" id="PTHR30616:SF2">
    <property type="entry name" value="PURINE NUCLEOSIDE PHOSPHORYLASE LACC1"/>
    <property type="match status" value="1"/>
</dbReference>
<dbReference type="GO" id="GO:0016787">
    <property type="term" value="F:hydrolase activity"/>
    <property type="evidence" value="ECO:0007669"/>
    <property type="project" value="UniProtKB-KW"/>
</dbReference>
<dbReference type="CDD" id="cd16833">
    <property type="entry name" value="YfiH"/>
    <property type="match status" value="1"/>
</dbReference>
<keyword evidence="5" id="KW-0378">Hydrolase</keyword>
<accession>A0A9X1DEH2</accession>
<evidence type="ECO:0000256" key="7">
    <source>
        <dbReference type="ARBA" id="ARBA00047989"/>
    </source>
</evidence>
<dbReference type="GO" id="GO:0017061">
    <property type="term" value="F:S-methyl-5-thioadenosine phosphorylase activity"/>
    <property type="evidence" value="ECO:0007669"/>
    <property type="project" value="UniProtKB-EC"/>
</dbReference>
<comment type="catalytic activity">
    <reaction evidence="9">
        <text>S-methyl-5'-thioadenosine + phosphate = 5-(methylsulfanyl)-alpha-D-ribose 1-phosphate + adenine</text>
        <dbReference type="Rhea" id="RHEA:11852"/>
        <dbReference type="ChEBI" id="CHEBI:16708"/>
        <dbReference type="ChEBI" id="CHEBI:17509"/>
        <dbReference type="ChEBI" id="CHEBI:43474"/>
        <dbReference type="ChEBI" id="CHEBI:58533"/>
        <dbReference type="EC" id="2.4.2.28"/>
    </reaction>
    <physiologicalReaction direction="left-to-right" evidence="9">
        <dbReference type="Rhea" id="RHEA:11853"/>
    </physiologicalReaction>
</comment>